<dbReference type="InterPro" id="IPR020555">
    <property type="entry name" value="MECDP_synthase_CS"/>
</dbReference>
<evidence type="ECO:0000259" key="8">
    <source>
        <dbReference type="Pfam" id="PF02542"/>
    </source>
</evidence>
<dbReference type="PANTHER" id="PTHR43181:SF1">
    <property type="entry name" value="2-C-METHYL-D-ERYTHRITOL 2,4-CYCLODIPHOSPHATE SYNTHASE, CHLOROPLASTIC"/>
    <property type="match status" value="1"/>
</dbReference>
<dbReference type="PANTHER" id="PTHR43181">
    <property type="entry name" value="2-C-METHYL-D-ERYTHRITOL 2,4-CYCLODIPHOSPHATE SYNTHASE, CHLOROPLASTIC"/>
    <property type="match status" value="1"/>
</dbReference>
<dbReference type="Gene3D" id="3.30.1330.50">
    <property type="entry name" value="2-C-methyl-D-erythritol 2,4-cyclodiphosphate synthase"/>
    <property type="match status" value="1"/>
</dbReference>
<dbReference type="CDD" id="cd00554">
    <property type="entry name" value="MECDP_synthase"/>
    <property type="match status" value="1"/>
</dbReference>
<dbReference type="HAMAP" id="MF_00107">
    <property type="entry name" value="IspF"/>
    <property type="match status" value="1"/>
</dbReference>
<comment type="cofactor">
    <cofactor evidence="2">
        <name>a divalent metal cation</name>
        <dbReference type="ChEBI" id="CHEBI:60240"/>
    </cofactor>
</comment>
<evidence type="ECO:0000256" key="1">
    <source>
        <dbReference type="ARBA" id="ARBA00000200"/>
    </source>
</evidence>
<evidence type="ECO:0000313" key="9">
    <source>
        <dbReference type="EMBL" id="SVB82848.1"/>
    </source>
</evidence>
<evidence type="ECO:0000256" key="3">
    <source>
        <dbReference type="ARBA" id="ARBA00004709"/>
    </source>
</evidence>
<accession>A0A382H6B8</accession>
<evidence type="ECO:0000256" key="4">
    <source>
        <dbReference type="ARBA" id="ARBA00012579"/>
    </source>
</evidence>
<dbReference type="GO" id="GO:0019288">
    <property type="term" value="P:isopentenyl diphosphate biosynthetic process, methylerythritol 4-phosphate pathway"/>
    <property type="evidence" value="ECO:0007669"/>
    <property type="project" value="UniProtKB-UniPathway"/>
</dbReference>
<dbReference type="Pfam" id="PF02542">
    <property type="entry name" value="YgbB"/>
    <property type="match status" value="1"/>
</dbReference>
<keyword evidence="6" id="KW-0414">Isoprene biosynthesis</keyword>
<evidence type="ECO:0000256" key="5">
    <source>
        <dbReference type="ARBA" id="ARBA00022723"/>
    </source>
</evidence>
<dbReference type="EMBL" id="UINC01059438">
    <property type="protein sequence ID" value="SVB82848.1"/>
    <property type="molecule type" value="Genomic_DNA"/>
</dbReference>
<protein>
    <recommendedName>
        <fullName evidence="4">2-C-methyl-D-erythritol 2,4-cyclodiphosphate synthase</fullName>
        <ecNumber evidence="4">4.6.1.12</ecNumber>
    </recommendedName>
</protein>
<comment type="pathway">
    <text evidence="3">Isoprenoid biosynthesis; isopentenyl diphosphate biosynthesis via DXP pathway; isopentenyl diphosphate from 1-deoxy-D-xylulose 5-phosphate: step 4/6.</text>
</comment>
<dbReference type="AlphaFoldDB" id="A0A382H6B8"/>
<gene>
    <name evidence="9" type="ORF">METZ01_LOCUS235702</name>
</gene>
<keyword evidence="7" id="KW-0456">Lyase</keyword>
<evidence type="ECO:0000256" key="6">
    <source>
        <dbReference type="ARBA" id="ARBA00023229"/>
    </source>
</evidence>
<organism evidence="9">
    <name type="scientific">marine metagenome</name>
    <dbReference type="NCBI Taxonomy" id="408172"/>
    <lineage>
        <taxon>unclassified sequences</taxon>
        <taxon>metagenomes</taxon>
        <taxon>ecological metagenomes</taxon>
    </lineage>
</organism>
<dbReference type="GO" id="GO:0008685">
    <property type="term" value="F:2-C-methyl-D-erythritol 2,4-cyclodiphosphate synthase activity"/>
    <property type="evidence" value="ECO:0007669"/>
    <property type="project" value="UniProtKB-EC"/>
</dbReference>
<evidence type="ECO:0000256" key="2">
    <source>
        <dbReference type="ARBA" id="ARBA00001968"/>
    </source>
</evidence>
<dbReference type="FunFam" id="3.30.1330.50:FF:000003">
    <property type="entry name" value="2-C-methyl-D-erythritol 2,4-cyclodiphosphate synthase"/>
    <property type="match status" value="1"/>
</dbReference>
<dbReference type="EC" id="4.6.1.12" evidence="4"/>
<name>A0A382H6B8_9ZZZZ</name>
<dbReference type="GO" id="GO:0016114">
    <property type="term" value="P:terpenoid biosynthetic process"/>
    <property type="evidence" value="ECO:0007669"/>
    <property type="project" value="InterPro"/>
</dbReference>
<dbReference type="InterPro" id="IPR036571">
    <property type="entry name" value="MECDP_synthase_sf"/>
</dbReference>
<proteinExistence type="inferred from homology"/>
<reference evidence="9" key="1">
    <citation type="submission" date="2018-05" db="EMBL/GenBank/DDBJ databases">
        <authorList>
            <person name="Lanie J.A."/>
            <person name="Ng W.-L."/>
            <person name="Kazmierczak K.M."/>
            <person name="Andrzejewski T.M."/>
            <person name="Davidsen T.M."/>
            <person name="Wayne K.J."/>
            <person name="Tettelin H."/>
            <person name="Glass J.I."/>
            <person name="Rusch D."/>
            <person name="Podicherti R."/>
            <person name="Tsui H.-C.T."/>
            <person name="Winkler M.E."/>
        </authorList>
    </citation>
    <scope>NUCLEOTIDE SEQUENCE</scope>
</reference>
<evidence type="ECO:0000256" key="7">
    <source>
        <dbReference type="ARBA" id="ARBA00023239"/>
    </source>
</evidence>
<dbReference type="SUPFAM" id="SSF69765">
    <property type="entry name" value="IpsF-like"/>
    <property type="match status" value="1"/>
</dbReference>
<dbReference type="GO" id="GO:0046872">
    <property type="term" value="F:metal ion binding"/>
    <property type="evidence" value="ECO:0007669"/>
    <property type="project" value="UniProtKB-KW"/>
</dbReference>
<dbReference type="UniPathway" id="UPA00056">
    <property type="reaction ID" value="UER00095"/>
</dbReference>
<dbReference type="PROSITE" id="PS01350">
    <property type="entry name" value="ISPF"/>
    <property type="match status" value="1"/>
</dbReference>
<keyword evidence="5" id="KW-0479">Metal-binding</keyword>
<dbReference type="InterPro" id="IPR003526">
    <property type="entry name" value="MECDP_synthase"/>
</dbReference>
<comment type="catalytic activity">
    <reaction evidence="1">
        <text>4-CDP-2-C-methyl-D-erythritol 2-phosphate = 2-C-methyl-D-erythritol 2,4-cyclic diphosphate + CMP</text>
        <dbReference type="Rhea" id="RHEA:23864"/>
        <dbReference type="ChEBI" id="CHEBI:57919"/>
        <dbReference type="ChEBI" id="CHEBI:58483"/>
        <dbReference type="ChEBI" id="CHEBI:60377"/>
        <dbReference type="EC" id="4.6.1.12"/>
    </reaction>
</comment>
<sequence length="160" mass="16892">MSVRTGIGYDAHRFEAGRPLWLGGVQINFGFGLAGHSDGDVLIHAVVDAILGSVGLGDIGEHFPSSDPSFAGVSSVKFLEYVEAVLRDTGWRLSNLDATIIAEQPRISPHALSMRAAISDSLKCDISVVNIKSTTTDGMGFPGRMEGMAAFAIATIEARS</sequence>
<dbReference type="NCBIfam" id="TIGR00151">
    <property type="entry name" value="ispF"/>
    <property type="match status" value="1"/>
</dbReference>
<feature type="domain" description="2-C-methyl-D-erythritol 2,4-cyclodiphosphate synthase" evidence="8">
    <location>
        <begin position="4"/>
        <end position="156"/>
    </location>
</feature>